<evidence type="ECO:0000256" key="2">
    <source>
        <dbReference type="ARBA" id="ARBA00022694"/>
    </source>
</evidence>
<evidence type="ECO:0000256" key="4">
    <source>
        <dbReference type="ARBA" id="ARBA00023004"/>
    </source>
</evidence>
<feature type="binding site" evidence="7">
    <location>
        <position position="181"/>
    </location>
    <ligand>
        <name>substrate</name>
    </ligand>
</feature>
<feature type="binding site" evidence="7">
    <location>
        <position position="297"/>
    </location>
    <ligand>
        <name>Fe cation</name>
        <dbReference type="ChEBI" id="CHEBI:24875"/>
    </ligand>
</feature>
<comment type="cofactor">
    <cofactor evidence="7">
        <name>Fe(2+)</name>
        <dbReference type="ChEBI" id="CHEBI:29033"/>
    </cofactor>
    <text evidence="7">Binds 1 Fe(2+) ion per subunit.</text>
</comment>
<dbReference type="PANTHER" id="PTHR11735:SF6">
    <property type="entry name" value="TRNA N6-ADENOSINE THREONYLCARBAMOYLTRANSFERASE, MITOCHONDRIAL"/>
    <property type="match status" value="1"/>
</dbReference>
<dbReference type="GO" id="GO:0002949">
    <property type="term" value="P:tRNA threonylcarbamoyladenosine modification"/>
    <property type="evidence" value="ECO:0007669"/>
    <property type="project" value="UniProtKB-UniRule"/>
</dbReference>
<evidence type="ECO:0000256" key="5">
    <source>
        <dbReference type="ARBA" id="ARBA00023315"/>
    </source>
</evidence>
<dbReference type="Gene3D" id="3.30.420.40">
    <property type="match status" value="2"/>
</dbReference>
<dbReference type="GO" id="GO:0061711">
    <property type="term" value="F:tRNA N(6)-L-threonylcarbamoyladenine synthase activity"/>
    <property type="evidence" value="ECO:0007669"/>
    <property type="project" value="UniProtKB-EC"/>
</dbReference>
<dbReference type="InterPro" id="IPR017860">
    <property type="entry name" value="Peptidase_M22_CS"/>
</dbReference>
<dbReference type="InterPro" id="IPR000905">
    <property type="entry name" value="Gcp-like_dom"/>
</dbReference>
<dbReference type="InterPro" id="IPR017861">
    <property type="entry name" value="KAE1/TsaD"/>
</dbReference>
<comment type="subcellular location">
    <subcellularLocation>
        <location evidence="7">Cytoplasm</location>
    </subcellularLocation>
</comment>
<keyword evidence="1 7" id="KW-0808">Transferase</keyword>
<feature type="binding site" evidence="7">
    <location>
        <position position="110"/>
    </location>
    <ligand>
        <name>Fe cation</name>
        <dbReference type="ChEBI" id="CHEBI:24875"/>
    </ligand>
</feature>
<evidence type="ECO:0000259" key="8">
    <source>
        <dbReference type="Pfam" id="PF00814"/>
    </source>
</evidence>
<dbReference type="NCBIfam" id="TIGR03723">
    <property type="entry name" value="T6A_TsaD_YgjD"/>
    <property type="match status" value="1"/>
</dbReference>
<dbReference type="NCBIfam" id="TIGR00329">
    <property type="entry name" value="gcp_kae1"/>
    <property type="match status" value="1"/>
</dbReference>
<organism evidence="9 10">
    <name type="scientific">Mycoplasmoides genitalium M6320</name>
    <dbReference type="NCBI Taxonomy" id="662945"/>
    <lineage>
        <taxon>Bacteria</taxon>
        <taxon>Bacillati</taxon>
        <taxon>Mycoplasmatota</taxon>
        <taxon>Mycoplasmoidales</taxon>
        <taxon>Mycoplasmoidaceae</taxon>
        <taxon>Mycoplasmoides</taxon>
    </lineage>
</organism>
<dbReference type="Pfam" id="PF00814">
    <property type="entry name" value="TsaD"/>
    <property type="match status" value="1"/>
</dbReference>
<comment type="similarity">
    <text evidence="7">Belongs to the KAE1 / TsaD family.</text>
</comment>
<dbReference type="PROSITE" id="PS01016">
    <property type="entry name" value="GLYCOPROTEASE"/>
    <property type="match status" value="1"/>
</dbReference>
<evidence type="ECO:0000256" key="3">
    <source>
        <dbReference type="ARBA" id="ARBA00022723"/>
    </source>
</evidence>
<evidence type="ECO:0000313" key="10">
    <source>
        <dbReference type="Proteomes" id="UP000005254"/>
    </source>
</evidence>
<evidence type="ECO:0000256" key="6">
    <source>
        <dbReference type="ARBA" id="ARBA00048117"/>
    </source>
</evidence>
<feature type="binding site" evidence="7">
    <location>
        <begin position="135"/>
        <end position="139"/>
    </location>
    <ligand>
        <name>substrate</name>
    </ligand>
</feature>
<gene>
    <name evidence="7" type="primary">tsaD</name>
    <name evidence="9" type="ORF">CM1_00225</name>
</gene>
<keyword evidence="7" id="KW-0963">Cytoplasm</keyword>
<dbReference type="SMR" id="A0ABC7ZI77"/>
<feature type="binding site" evidence="7">
    <location>
        <position position="273"/>
    </location>
    <ligand>
        <name>substrate</name>
    </ligand>
</feature>
<dbReference type="InterPro" id="IPR022450">
    <property type="entry name" value="TsaD"/>
</dbReference>
<dbReference type="RefSeq" id="WP_009885708.1">
    <property type="nucleotide sequence ID" value="NC_018497.1"/>
</dbReference>
<dbReference type="KEGG" id="mgx:CM1_00225"/>
<dbReference type="SUPFAM" id="SSF53067">
    <property type="entry name" value="Actin-like ATPase domain"/>
    <property type="match status" value="1"/>
</dbReference>
<keyword evidence="5 7" id="KW-0012">Acyltransferase</keyword>
<proteinExistence type="inferred from homology"/>
<accession>A0ABC7ZI77</accession>
<feature type="binding site" evidence="7">
    <location>
        <position position="114"/>
    </location>
    <ligand>
        <name>Fe cation</name>
        <dbReference type="ChEBI" id="CHEBI:24875"/>
    </ligand>
</feature>
<evidence type="ECO:0000256" key="7">
    <source>
        <dbReference type="HAMAP-Rule" id="MF_01445"/>
    </source>
</evidence>
<dbReference type="PRINTS" id="PR00789">
    <property type="entry name" value="OSIALOPTASE"/>
</dbReference>
<sequence length="315" mass="34708">MEQPLCVLGIETTCDDTGLSIVIDQKIKSNIVISSANLHVKTGGVVPEIAARCHEQNLFKAIRDLNFEIRDLSHIAYACNPGLAGCLHVGATFARSLSFLLDKPLLPINHLYAHIFSCLIDQDLNKLQLPALGLVISGGHTAIYLVKSFYELELIAETSDDAIGEVYDKIGRAMGFDYPAGSKIDSLFNKELVKPHYFFKPSTKWTKFSYSGLKSQCLNKIKQISANKTRIDWSELASNFQATIIDHYIDHVKNAIKKFAPKMLLVGGGVSANSYLSNRISTLNLPFLIADSKYTSDNGAMIGFYASLLINGDKN</sequence>
<feature type="binding site" evidence="7">
    <location>
        <position position="168"/>
    </location>
    <ligand>
        <name>substrate</name>
    </ligand>
</feature>
<protein>
    <recommendedName>
        <fullName evidence="7">tRNA N6-adenosine threonylcarbamoyltransferase</fullName>
        <ecNumber evidence="7">2.3.1.234</ecNumber>
    </recommendedName>
    <alternativeName>
        <fullName evidence="7">N6-L-threonylcarbamoyladenine synthase</fullName>
        <shortName evidence="7">t(6)A synthase</shortName>
    </alternativeName>
    <alternativeName>
        <fullName evidence="7">t(6)A37 threonylcarbamoyladenosine biosynthesis protein TsaD</fullName>
    </alternativeName>
    <alternativeName>
        <fullName evidence="7">tRNA threonylcarbamoyladenosine biosynthesis protein TsaD</fullName>
    </alternativeName>
</protein>
<comment type="function">
    <text evidence="7">Required for the formation of a threonylcarbamoyl group on adenosine at position 37 (t(6)A37) in tRNAs that read codons beginning with adenine. Is involved in the transfer of the threonylcarbamoyl moiety of threonylcarbamoyl-AMP (TC-AMP) to the N6 group of A37, together with TsaE and TsaB. TsaD likely plays a direct catalytic role in this reaction.</text>
</comment>
<evidence type="ECO:0000256" key="1">
    <source>
        <dbReference type="ARBA" id="ARBA00022679"/>
    </source>
</evidence>
<keyword evidence="4 7" id="KW-0408">Iron</keyword>
<dbReference type="EC" id="2.3.1.234" evidence="7"/>
<feature type="domain" description="Gcp-like" evidence="8">
    <location>
        <begin position="27"/>
        <end position="303"/>
    </location>
</feature>
<name>A0ABC7ZI77_MYCGT</name>
<keyword evidence="2 7" id="KW-0819">tRNA processing</keyword>
<dbReference type="GeneID" id="99646854"/>
<dbReference type="AlphaFoldDB" id="A0ABC7ZI77"/>
<comment type="catalytic activity">
    <reaction evidence="6 7">
        <text>L-threonylcarbamoyladenylate + adenosine(37) in tRNA = N(6)-L-threonylcarbamoyladenosine(37) in tRNA + AMP + H(+)</text>
        <dbReference type="Rhea" id="RHEA:37059"/>
        <dbReference type="Rhea" id="RHEA-COMP:10162"/>
        <dbReference type="Rhea" id="RHEA-COMP:10163"/>
        <dbReference type="ChEBI" id="CHEBI:15378"/>
        <dbReference type="ChEBI" id="CHEBI:73682"/>
        <dbReference type="ChEBI" id="CHEBI:74411"/>
        <dbReference type="ChEBI" id="CHEBI:74418"/>
        <dbReference type="ChEBI" id="CHEBI:456215"/>
        <dbReference type="EC" id="2.3.1.234"/>
    </reaction>
</comment>
<dbReference type="EMBL" id="CP003772">
    <property type="protein sequence ID" value="AFQ03837.1"/>
    <property type="molecule type" value="Genomic_DNA"/>
</dbReference>
<dbReference type="InterPro" id="IPR043129">
    <property type="entry name" value="ATPase_NBD"/>
</dbReference>
<dbReference type="HAMAP" id="MF_01445">
    <property type="entry name" value="TsaD"/>
    <property type="match status" value="1"/>
</dbReference>
<dbReference type="Proteomes" id="UP000005254">
    <property type="component" value="Chromosome"/>
</dbReference>
<reference evidence="9 10" key="1">
    <citation type="journal article" date="2012" name="J. Bacteriol.">
        <title>Draft Genome Sequences of Four Axenic Mycoplasma genitalium Strains Isolated from Denmark, Japan, and Australia.</title>
        <authorList>
            <person name="McGowin C.L."/>
            <person name="Ma L."/>
            <person name="Jensen J.S."/>
            <person name="Mancuso M.M."/>
            <person name="Hamasuna R."/>
            <person name="Adegboye D."/>
            <person name="Martin D.H."/>
        </authorList>
    </citation>
    <scope>NUCLEOTIDE SEQUENCE [LARGE SCALE GENOMIC DNA]</scope>
    <source>
        <strain evidence="9 10">M6320</strain>
    </source>
</reference>
<dbReference type="GO" id="GO:0005737">
    <property type="term" value="C:cytoplasm"/>
    <property type="evidence" value="ECO:0007669"/>
    <property type="project" value="UniProtKB-SubCell"/>
</dbReference>
<dbReference type="PANTHER" id="PTHR11735">
    <property type="entry name" value="TRNA N6-ADENOSINE THREONYLCARBAMOYLTRANSFERASE"/>
    <property type="match status" value="1"/>
</dbReference>
<dbReference type="GO" id="GO:0005506">
    <property type="term" value="F:iron ion binding"/>
    <property type="evidence" value="ECO:0007669"/>
    <property type="project" value="UniProtKB-UniRule"/>
</dbReference>
<evidence type="ECO:0000313" key="9">
    <source>
        <dbReference type="EMBL" id="AFQ03837.1"/>
    </source>
</evidence>
<keyword evidence="3 7" id="KW-0479">Metal-binding</keyword>
<feature type="binding site" evidence="7">
    <location>
        <position position="185"/>
    </location>
    <ligand>
        <name>substrate</name>
    </ligand>
</feature>